<dbReference type="HOGENOM" id="CLU_009123_10_5_1"/>
<dbReference type="PANTHER" id="PTHR46481">
    <property type="entry name" value="ZINC FINGER BED DOMAIN-CONTAINING PROTEIN 4"/>
    <property type="match status" value="1"/>
</dbReference>
<sequence length="569" mass="65353">MVPQTLAAIEVLRTSVVADKYDCLNAVKFVSECWLRRRGQEAGDLMLLTAAAYLFQNAQAFNEITKALILNHGGPYLALSCNEVESAMNWKVFYDDYQVRTILLGIREIYGDHRGENIGQTVVDVIREFQAESGLGAFVLDNASNNDTAVRYILNELELHDIHEEERCRLRCLGHIINLAAQDFIFGQNSEKWLREHAAIEDSEDIEDLQRSWVSQGLIGHVQNLISLIRSSPQRRQAFRKITGTDPDPNKQNLMLIQNNTTRWNSTYHMLVRVLELKNHIQVYVNSCQAKRDLKGKIADEAIYKLPQLTEDDWAMLQELCDALQPFDEATNFLQSNNKGAKYGFLWECLPAIEWLLTTLETLKENKSVRDRVGLSANNAWNKMNKYYEITDLSPYYVAAIVLNPAHKWRYFDIHWKRNKHWIPEAKRKMKALWSVYKIQHEQVVEEEQLLPSSAQLSPQKGSFKSFLASGQAASNENEATDEYKAYCQLPALKSTPKDLIAWWREQEASFPLLATLAYTILAIPAMSAECERVFSSAKLLITPNRNHLSPDTVEMSECLRNWYNNKVI</sequence>
<evidence type="ECO:0000259" key="6">
    <source>
        <dbReference type="Pfam" id="PF05699"/>
    </source>
</evidence>
<dbReference type="GO" id="GO:0046983">
    <property type="term" value="F:protein dimerization activity"/>
    <property type="evidence" value="ECO:0007669"/>
    <property type="project" value="InterPro"/>
</dbReference>
<reference evidence="8" key="1">
    <citation type="journal article" date="2014" name="BMC Genomics">
        <title>Genome characteristics reveal the impact of lichenization on lichen-forming fungus Endocarpon pusillum Hedwig (Verrucariales, Ascomycota).</title>
        <authorList>
            <person name="Wang Y.-Y."/>
            <person name="Liu B."/>
            <person name="Zhang X.-Y."/>
            <person name="Zhou Q.-M."/>
            <person name="Zhang T."/>
            <person name="Li H."/>
            <person name="Yu Y.-F."/>
            <person name="Zhang X.-L."/>
            <person name="Hao X.-Y."/>
            <person name="Wang M."/>
            <person name="Wang L."/>
            <person name="Wei J.-C."/>
        </authorList>
    </citation>
    <scope>NUCLEOTIDE SEQUENCE [LARGE SCALE GENOMIC DNA]</scope>
    <source>
        <strain evidence="8">Z07020 / HMAS-L-300199</strain>
    </source>
</reference>
<dbReference type="GeneID" id="19239177"/>
<dbReference type="PANTHER" id="PTHR46481:SF10">
    <property type="entry name" value="ZINC FINGER BED DOMAIN-CONTAINING PROTEIN 39"/>
    <property type="match status" value="1"/>
</dbReference>
<dbReference type="RefSeq" id="XP_007786328.1">
    <property type="nucleotide sequence ID" value="XM_007788138.1"/>
</dbReference>
<evidence type="ECO:0000256" key="4">
    <source>
        <dbReference type="ARBA" id="ARBA00022833"/>
    </source>
</evidence>
<dbReference type="OMA" id="VENLHFR"/>
<evidence type="ECO:0000256" key="3">
    <source>
        <dbReference type="ARBA" id="ARBA00022771"/>
    </source>
</evidence>
<evidence type="ECO:0000313" key="8">
    <source>
        <dbReference type="Proteomes" id="UP000019373"/>
    </source>
</evidence>
<evidence type="ECO:0000313" key="7">
    <source>
        <dbReference type="EMBL" id="ERF76287.1"/>
    </source>
</evidence>
<feature type="domain" description="HAT C-terminal dimerisation" evidence="6">
    <location>
        <begin position="485"/>
        <end position="564"/>
    </location>
</feature>
<name>U1GF76_ENDPU</name>
<keyword evidence="4" id="KW-0862">Zinc</keyword>
<dbReference type="Pfam" id="PF05699">
    <property type="entry name" value="Dimer_Tnp_hAT"/>
    <property type="match status" value="1"/>
</dbReference>
<dbReference type="OrthoDB" id="5147528at2759"/>
<protein>
    <recommendedName>
        <fullName evidence="6">HAT C-terminal dimerisation domain-containing protein</fullName>
    </recommendedName>
</protein>
<dbReference type="InterPro" id="IPR012337">
    <property type="entry name" value="RNaseH-like_sf"/>
</dbReference>
<proteinExistence type="predicted"/>
<dbReference type="InterPro" id="IPR008906">
    <property type="entry name" value="HATC_C_dom"/>
</dbReference>
<keyword evidence="5" id="KW-0539">Nucleus</keyword>
<dbReference type="GO" id="GO:0005634">
    <property type="term" value="C:nucleus"/>
    <property type="evidence" value="ECO:0007669"/>
    <property type="project" value="UniProtKB-SubCell"/>
</dbReference>
<keyword evidence="2" id="KW-0479">Metal-binding</keyword>
<gene>
    <name evidence="7" type="ORF">EPUS_04144</name>
</gene>
<keyword evidence="3" id="KW-0863">Zinc-finger</keyword>
<organism evidence="7 8">
    <name type="scientific">Endocarpon pusillum (strain Z07020 / HMAS-L-300199)</name>
    <name type="common">Lichen-forming fungus</name>
    <dbReference type="NCBI Taxonomy" id="1263415"/>
    <lineage>
        <taxon>Eukaryota</taxon>
        <taxon>Fungi</taxon>
        <taxon>Dikarya</taxon>
        <taxon>Ascomycota</taxon>
        <taxon>Pezizomycotina</taxon>
        <taxon>Eurotiomycetes</taxon>
        <taxon>Chaetothyriomycetidae</taxon>
        <taxon>Verrucariales</taxon>
        <taxon>Verrucariaceae</taxon>
        <taxon>Endocarpon</taxon>
    </lineage>
</organism>
<dbReference type="InterPro" id="IPR052035">
    <property type="entry name" value="ZnF_BED_domain_contain"/>
</dbReference>
<keyword evidence="8" id="KW-1185">Reference proteome</keyword>
<evidence type="ECO:0000256" key="2">
    <source>
        <dbReference type="ARBA" id="ARBA00022723"/>
    </source>
</evidence>
<evidence type="ECO:0000256" key="5">
    <source>
        <dbReference type="ARBA" id="ARBA00023242"/>
    </source>
</evidence>
<dbReference type="AlphaFoldDB" id="U1GF76"/>
<dbReference type="EMBL" id="KE720769">
    <property type="protein sequence ID" value="ERF76287.1"/>
    <property type="molecule type" value="Genomic_DNA"/>
</dbReference>
<dbReference type="Proteomes" id="UP000019373">
    <property type="component" value="Unassembled WGS sequence"/>
</dbReference>
<accession>U1GF76</accession>
<dbReference type="SUPFAM" id="SSF53098">
    <property type="entry name" value="Ribonuclease H-like"/>
    <property type="match status" value="1"/>
</dbReference>
<dbReference type="GO" id="GO:0008270">
    <property type="term" value="F:zinc ion binding"/>
    <property type="evidence" value="ECO:0007669"/>
    <property type="project" value="UniProtKB-KW"/>
</dbReference>
<evidence type="ECO:0000256" key="1">
    <source>
        <dbReference type="ARBA" id="ARBA00004123"/>
    </source>
</evidence>
<comment type="subcellular location">
    <subcellularLocation>
        <location evidence="1">Nucleus</location>
    </subcellularLocation>
</comment>
<dbReference type="eggNOG" id="KOG1121">
    <property type="taxonomic scope" value="Eukaryota"/>
</dbReference>